<evidence type="ECO:0000313" key="3">
    <source>
        <dbReference type="WBParaSite" id="ACRNAN_scaffold2434.g9486.t1"/>
    </source>
</evidence>
<organism evidence="2 3">
    <name type="scientific">Acrobeloides nanus</name>
    <dbReference type="NCBI Taxonomy" id="290746"/>
    <lineage>
        <taxon>Eukaryota</taxon>
        <taxon>Metazoa</taxon>
        <taxon>Ecdysozoa</taxon>
        <taxon>Nematoda</taxon>
        <taxon>Chromadorea</taxon>
        <taxon>Rhabditida</taxon>
        <taxon>Tylenchina</taxon>
        <taxon>Cephalobomorpha</taxon>
        <taxon>Cephaloboidea</taxon>
        <taxon>Cephalobidae</taxon>
        <taxon>Acrobeloides</taxon>
    </lineage>
</organism>
<feature type="transmembrane region" description="Helical" evidence="1">
    <location>
        <begin position="12"/>
        <end position="32"/>
    </location>
</feature>
<protein>
    <submittedName>
        <fullName evidence="3">G-protein coupled receptors family 1 profile domain-containing protein</fullName>
    </submittedName>
</protein>
<evidence type="ECO:0000256" key="1">
    <source>
        <dbReference type="SAM" id="Phobius"/>
    </source>
</evidence>
<keyword evidence="1" id="KW-0472">Membrane</keyword>
<dbReference type="AlphaFoldDB" id="A0A914DGT1"/>
<keyword evidence="1" id="KW-0812">Transmembrane</keyword>
<keyword evidence="2" id="KW-1185">Reference proteome</keyword>
<reference evidence="3" key="1">
    <citation type="submission" date="2022-11" db="UniProtKB">
        <authorList>
            <consortium name="WormBaseParasite"/>
        </authorList>
    </citation>
    <scope>IDENTIFICATION</scope>
</reference>
<feature type="transmembrane region" description="Helical" evidence="1">
    <location>
        <begin position="52"/>
        <end position="71"/>
    </location>
</feature>
<sequence length="121" mass="13668">MVSNKNSPQLKVFVAITFIDVILVSMPAFVMISARWDFFQPSDIAICLTHSATGLISLIHTAMNFVFYAEFRKQIRRIMKIFMKMLHLNSKNAIKPNSHGIILPISPRSILANKSSTVSKM</sequence>
<keyword evidence="1" id="KW-1133">Transmembrane helix</keyword>
<proteinExistence type="predicted"/>
<accession>A0A914DGT1</accession>
<dbReference type="WBParaSite" id="ACRNAN_scaffold2434.g9486.t1">
    <property type="protein sequence ID" value="ACRNAN_scaffold2434.g9486.t1"/>
    <property type="gene ID" value="ACRNAN_scaffold2434.g9486"/>
</dbReference>
<dbReference type="Proteomes" id="UP000887540">
    <property type="component" value="Unplaced"/>
</dbReference>
<name>A0A914DGT1_9BILA</name>
<evidence type="ECO:0000313" key="2">
    <source>
        <dbReference type="Proteomes" id="UP000887540"/>
    </source>
</evidence>